<reference evidence="2" key="1">
    <citation type="submission" date="2025-08" db="UniProtKB">
        <authorList>
            <consortium name="RefSeq"/>
        </authorList>
    </citation>
    <scope>IDENTIFICATION</scope>
    <source>
        <tissue evidence="2">Blood</tissue>
    </source>
</reference>
<gene>
    <name evidence="2" type="primary">LOC116525607</name>
</gene>
<evidence type="ECO:0000313" key="2">
    <source>
        <dbReference type="RefSeq" id="XP_032097455.1"/>
    </source>
</evidence>
<protein>
    <submittedName>
        <fullName evidence="2">Uncharacterized protein LOC116525607</fullName>
    </submittedName>
</protein>
<dbReference type="AlphaFoldDB" id="A0A6J3ETE7"/>
<dbReference type="RefSeq" id="XP_032097455.1">
    <property type="nucleotide sequence ID" value="XM_032241564.1"/>
</dbReference>
<name>A0A6J3ETE7_SAPAP</name>
<accession>A0A6J3ETE7</accession>
<organism evidence="1 2">
    <name type="scientific">Sapajus apella</name>
    <name type="common">Brown-capped capuchin</name>
    <name type="synonym">Cebus apella</name>
    <dbReference type="NCBI Taxonomy" id="9515"/>
    <lineage>
        <taxon>Eukaryota</taxon>
        <taxon>Metazoa</taxon>
        <taxon>Chordata</taxon>
        <taxon>Craniata</taxon>
        <taxon>Vertebrata</taxon>
        <taxon>Euteleostomi</taxon>
        <taxon>Mammalia</taxon>
        <taxon>Eutheria</taxon>
        <taxon>Euarchontoglires</taxon>
        <taxon>Primates</taxon>
        <taxon>Haplorrhini</taxon>
        <taxon>Platyrrhini</taxon>
        <taxon>Cebidae</taxon>
        <taxon>Cebinae</taxon>
        <taxon>Sapajus</taxon>
    </lineage>
</organism>
<keyword evidence="1" id="KW-1185">Reference proteome</keyword>
<evidence type="ECO:0000313" key="1">
    <source>
        <dbReference type="Proteomes" id="UP000504640"/>
    </source>
</evidence>
<sequence>MMNTRNLLCPGETEKSALLGTPCRSLKSYNETAREKAVPHLAHACLQMPVPPGICSTLPALALPSGSRLLSSEATALAEHSASRDTHRVCLGLGRLSGNALGQPRAELLASYQPPLTKGPVREAQRDPQLLFWKRCPLSPTSCPIAQKARPLPSSFSPHATR</sequence>
<proteinExistence type="predicted"/>
<dbReference type="GeneID" id="116525607"/>
<dbReference type="Proteomes" id="UP000504640">
    <property type="component" value="Unplaced"/>
</dbReference>